<reference evidence="1 2" key="1">
    <citation type="journal article" date="2022" name="Genome Biol. Evol.">
        <title>The Spruce Budworm Genome: Reconstructing the Evolutionary History of Antifreeze Proteins.</title>
        <authorList>
            <person name="Beliveau C."/>
            <person name="Gagne P."/>
            <person name="Picq S."/>
            <person name="Vernygora O."/>
            <person name="Keeling C.I."/>
            <person name="Pinkney K."/>
            <person name="Doucet D."/>
            <person name="Wen F."/>
            <person name="Johnston J.S."/>
            <person name="Maaroufi H."/>
            <person name="Boyle B."/>
            <person name="Laroche J."/>
            <person name="Dewar K."/>
            <person name="Juretic N."/>
            <person name="Blackburn G."/>
            <person name="Nisole A."/>
            <person name="Brunet B."/>
            <person name="Brandao M."/>
            <person name="Lumley L."/>
            <person name="Duan J."/>
            <person name="Quan G."/>
            <person name="Lucarotti C.J."/>
            <person name="Roe A.D."/>
            <person name="Sperling F.A.H."/>
            <person name="Levesque R.C."/>
            <person name="Cusson M."/>
        </authorList>
    </citation>
    <scope>NUCLEOTIDE SEQUENCE [LARGE SCALE GENOMIC DNA]</scope>
    <source>
        <strain evidence="1">Glfc:IPQL:Cfum</strain>
    </source>
</reference>
<dbReference type="Proteomes" id="UP001064048">
    <property type="component" value="Chromosome 21"/>
</dbReference>
<name>A0ACC0KBZ0_CHOFU</name>
<gene>
    <name evidence="1" type="ORF">MSG28_012143</name>
</gene>
<organism evidence="1 2">
    <name type="scientific">Choristoneura fumiferana</name>
    <name type="common">Spruce budworm moth</name>
    <name type="synonym">Archips fumiferana</name>
    <dbReference type="NCBI Taxonomy" id="7141"/>
    <lineage>
        <taxon>Eukaryota</taxon>
        <taxon>Metazoa</taxon>
        <taxon>Ecdysozoa</taxon>
        <taxon>Arthropoda</taxon>
        <taxon>Hexapoda</taxon>
        <taxon>Insecta</taxon>
        <taxon>Pterygota</taxon>
        <taxon>Neoptera</taxon>
        <taxon>Endopterygota</taxon>
        <taxon>Lepidoptera</taxon>
        <taxon>Glossata</taxon>
        <taxon>Ditrysia</taxon>
        <taxon>Tortricoidea</taxon>
        <taxon>Tortricidae</taxon>
        <taxon>Tortricinae</taxon>
        <taxon>Choristoneura</taxon>
    </lineage>
</organism>
<sequence length="233" mass="24817">MDRVAVANNQRSLAALGENPWVVHLRLAVSTSGFLETCVASLIDSTWLLTSASCVHDARFIWARFGCIEVIRAELVLETSAVRVHPLFREGNDVALVALNRVVDFTQNIAVIPLPAQDADVGVSGNFCAYGENDDNTPGDYLSCYDVDIITINDLALVAGDDLSVSKFDVGAPLVDNGVLIGSVAAAGEDEGTVVFTRTSAYIDWIVSQTGIQLGREAPRAPGAPESIIIVDN</sequence>
<evidence type="ECO:0000313" key="2">
    <source>
        <dbReference type="Proteomes" id="UP001064048"/>
    </source>
</evidence>
<evidence type="ECO:0000313" key="1">
    <source>
        <dbReference type="EMBL" id="KAI8433992.1"/>
    </source>
</evidence>
<dbReference type="EMBL" id="CM046121">
    <property type="protein sequence ID" value="KAI8433992.1"/>
    <property type="molecule type" value="Genomic_DNA"/>
</dbReference>
<comment type="caution">
    <text evidence="1">The sequence shown here is derived from an EMBL/GenBank/DDBJ whole genome shotgun (WGS) entry which is preliminary data.</text>
</comment>
<keyword evidence="2" id="KW-1185">Reference proteome</keyword>
<accession>A0ACC0KBZ0</accession>
<proteinExistence type="predicted"/>
<protein>
    <submittedName>
        <fullName evidence="1">Uncharacterized protein</fullName>
    </submittedName>
</protein>